<reference evidence="3" key="1">
    <citation type="journal article" date="2014" name="Science">
        <title>Ancient hybridizations among the ancestral genomes of bread wheat.</title>
        <authorList>
            <consortium name="International Wheat Genome Sequencing Consortium,"/>
            <person name="Marcussen T."/>
            <person name="Sandve S.R."/>
            <person name="Heier L."/>
            <person name="Spannagl M."/>
            <person name="Pfeifer M."/>
            <person name="Jakobsen K.S."/>
            <person name="Wulff B.B."/>
            <person name="Steuernagel B."/>
            <person name="Mayer K.F."/>
            <person name="Olsen O.A."/>
        </authorList>
    </citation>
    <scope>NUCLEOTIDE SEQUENCE [LARGE SCALE GENOMIC DNA]</scope>
    <source>
        <strain evidence="3">cv. AL8/78</strain>
    </source>
</reference>
<proteinExistence type="predicted"/>
<dbReference type="Gramene" id="AET5Gv20888300.9">
    <property type="protein sequence ID" value="AET5Gv20888300.9"/>
    <property type="gene ID" value="AET5Gv20888300"/>
</dbReference>
<reference evidence="2" key="4">
    <citation type="submission" date="2019-03" db="UniProtKB">
        <authorList>
            <consortium name="EnsemblPlants"/>
        </authorList>
    </citation>
    <scope>IDENTIFICATION</scope>
</reference>
<evidence type="ECO:0000313" key="2">
    <source>
        <dbReference type="EnsemblPlants" id="AET5Gv20888300.9"/>
    </source>
</evidence>
<feature type="region of interest" description="Disordered" evidence="1">
    <location>
        <begin position="42"/>
        <end position="79"/>
    </location>
</feature>
<dbReference type="AlphaFoldDB" id="A0A453LRQ3"/>
<dbReference type="EnsemblPlants" id="AET5Gv20888300.9">
    <property type="protein sequence ID" value="AET5Gv20888300.9"/>
    <property type="gene ID" value="AET5Gv20888300"/>
</dbReference>
<reference evidence="2" key="3">
    <citation type="journal article" date="2017" name="Nature">
        <title>Genome sequence of the progenitor of the wheat D genome Aegilops tauschii.</title>
        <authorList>
            <person name="Luo M.C."/>
            <person name="Gu Y.Q."/>
            <person name="Puiu D."/>
            <person name="Wang H."/>
            <person name="Twardziok S.O."/>
            <person name="Deal K.R."/>
            <person name="Huo N."/>
            <person name="Zhu T."/>
            <person name="Wang L."/>
            <person name="Wang Y."/>
            <person name="McGuire P.E."/>
            <person name="Liu S."/>
            <person name="Long H."/>
            <person name="Ramasamy R.K."/>
            <person name="Rodriguez J.C."/>
            <person name="Van S.L."/>
            <person name="Yuan L."/>
            <person name="Wang Z."/>
            <person name="Xia Z."/>
            <person name="Xiao L."/>
            <person name="Anderson O.D."/>
            <person name="Ouyang S."/>
            <person name="Liang Y."/>
            <person name="Zimin A.V."/>
            <person name="Pertea G."/>
            <person name="Qi P."/>
            <person name="Bennetzen J.L."/>
            <person name="Dai X."/>
            <person name="Dawson M.W."/>
            <person name="Muller H.G."/>
            <person name="Kugler K."/>
            <person name="Rivarola-Duarte L."/>
            <person name="Spannagl M."/>
            <person name="Mayer K.F.X."/>
            <person name="Lu F.H."/>
            <person name="Bevan M.W."/>
            <person name="Leroy P."/>
            <person name="Li P."/>
            <person name="You F.M."/>
            <person name="Sun Q."/>
            <person name="Liu Z."/>
            <person name="Lyons E."/>
            <person name="Wicker T."/>
            <person name="Salzberg S.L."/>
            <person name="Devos K.M."/>
            <person name="Dvorak J."/>
        </authorList>
    </citation>
    <scope>NUCLEOTIDE SEQUENCE [LARGE SCALE GENOMIC DNA]</scope>
    <source>
        <strain evidence="2">cv. AL8/78</strain>
    </source>
</reference>
<evidence type="ECO:0000313" key="3">
    <source>
        <dbReference type="Proteomes" id="UP000015105"/>
    </source>
</evidence>
<reference evidence="2" key="5">
    <citation type="journal article" date="2021" name="G3 (Bethesda)">
        <title>Aegilops tauschii genome assembly Aet v5.0 features greater sequence contiguity and improved annotation.</title>
        <authorList>
            <person name="Wang L."/>
            <person name="Zhu T."/>
            <person name="Rodriguez J.C."/>
            <person name="Deal K.R."/>
            <person name="Dubcovsky J."/>
            <person name="McGuire P.E."/>
            <person name="Lux T."/>
            <person name="Spannagl M."/>
            <person name="Mayer K.F.X."/>
            <person name="Baldrich P."/>
            <person name="Meyers B.C."/>
            <person name="Huo N."/>
            <person name="Gu Y.Q."/>
            <person name="Zhou H."/>
            <person name="Devos K.M."/>
            <person name="Bennetzen J.L."/>
            <person name="Unver T."/>
            <person name="Budak H."/>
            <person name="Gulick P.J."/>
            <person name="Galiba G."/>
            <person name="Kalapos B."/>
            <person name="Nelson D.R."/>
            <person name="Li P."/>
            <person name="You F.M."/>
            <person name="Luo M.C."/>
            <person name="Dvorak J."/>
        </authorList>
    </citation>
    <scope>NUCLEOTIDE SEQUENCE [LARGE SCALE GENOMIC DNA]</scope>
    <source>
        <strain evidence="2">cv. AL8/78</strain>
    </source>
</reference>
<sequence>AINQLISVSSFLESKLPRPEFRLFPLLVSPIHAGRHSLLLTASSPLGPPALRGRKKHGGGKQRSGGKKEKDNGMGWIGKKQKRRCSIACRTGTRDSFSGLGAGSTAGSPSRSVSWLGSDDTRGEI</sequence>
<name>A0A453LRQ3_AEGTS</name>
<keyword evidence="3" id="KW-1185">Reference proteome</keyword>
<dbReference type="Proteomes" id="UP000015105">
    <property type="component" value="Chromosome 5D"/>
</dbReference>
<organism evidence="2 3">
    <name type="scientific">Aegilops tauschii subsp. strangulata</name>
    <name type="common">Goatgrass</name>
    <dbReference type="NCBI Taxonomy" id="200361"/>
    <lineage>
        <taxon>Eukaryota</taxon>
        <taxon>Viridiplantae</taxon>
        <taxon>Streptophyta</taxon>
        <taxon>Embryophyta</taxon>
        <taxon>Tracheophyta</taxon>
        <taxon>Spermatophyta</taxon>
        <taxon>Magnoliopsida</taxon>
        <taxon>Liliopsida</taxon>
        <taxon>Poales</taxon>
        <taxon>Poaceae</taxon>
        <taxon>BOP clade</taxon>
        <taxon>Pooideae</taxon>
        <taxon>Triticodae</taxon>
        <taxon>Triticeae</taxon>
        <taxon>Triticinae</taxon>
        <taxon>Aegilops</taxon>
    </lineage>
</organism>
<feature type="region of interest" description="Disordered" evidence="1">
    <location>
        <begin position="92"/>
        <end position="125"/>
    </location>
</feature>
<protein>
    <submittedName>
        <fullName evidence="2">Uncharacterized protein</fullName>
    </submittedName>
</protein>
<evidence type="ECO:0000256" key="1">
    <source>
        <dbReference type="SAM" id="MobiDB-lite"/>
    </source>
</evidence>
<accession>A0A453LRQ3</accession>
<reference evidence="3" key="2">
    <citation type="journal article" date="2017" name="Nat. Plants">
        <title>The Aegilops tauschii genome reveals multiple impacts of transposons.</title>
        <authorList>
            <person name="Zhao G."/>
            <person name="Zou C."/>
            <person name="Li K."/>
            <person name="Wang K."/>
            <person name="Li T."/>
            <person name="Gao L."/>
            <person name="Zhang X."/>
            <person name="Wang H."/>
            <person name="Yang Z."/>
            <person name="Liu X."/>
            <person name="Jiang W."/>
            <person name="Mao L."/>
            <person name="Kong X."/>
            <person name="Jiao Y."/>
            <person name="Jia J."/>
        </authorList>
    </citation>
    <scope>NUCLEOTIDE SEQUENCE [LARGE SCALE GENOMIC DNA]</scope>
    <source>
        <strain evidence="3">cv. AL8/78</strain>
    </source>
</reference>
<feature type="compositionally biased region" description="Polar residues" evidence="1">
    <location>
        <begin position="105"/>
        <end position="115"/>
    </location>
</feature>